<dbReference type="EMBL" id="AYKG01000025">
    <property type="protein sequence ID" value="ROO27579.1"/>
    <property type="molecule type" value="Genomic_DNA"/>
</dbReference>
<feature type="chain" id="PRO_5019301318" evidence="1">
    <location>
        <begin position="20"/>
        <end position="336"/>
    </location>
</feature>
<dbReference type="OrthoDB" id="7004606at2"/>
<evidence type="ECO:0000313" key="2">
    <source>
        <dbReference type="EMBL" id="ROO27579.1"/>
    </source>
</evidence>
<evidence type="ECO:0000256" key="1">
    <source>
        <dbReference type="SAM" id="SignalP"/>
    </source>
</evidence>
<organism evidence="2 3">
    <name type="scientific">Salinisphaera japonica YTM-1</name>
    <dbReference type="NCBI Taxonomy" id="1209778"/>
    <lineage>
        <taxon>Bacteria</taxon>
        <taxon>Pseudomonadati</taxon>
        <taxon>Pseudomonadota</taxon>
        <taxon>Gammaproteobacteria</taxon>
        <taxon>Salinisphaerales</taxon>
        <taxon>Salinisphaeraceae</taxon>
        <taxon>Salinisphaera</taxon>
    </lineage>
</organism>
<dbReference type="InParanoid" id="A0A423PPP9"/>
<comment type="caution">
    <text evidence="2">The sequence shown here is derived from an EMBL/GenBank/DDBJ whole genome shotgun (WGS) entry which is preliminary data.</text>
</comment>
<reference evidence="2 3" key="1">
    <citation type="submission" date="2013-10" db="EMBL/GenBank/DDBJ databases">
        <title>Salinisphaera japonica YTM-1 Genome Sequencing.</title>
        <authorList>
            <person name="Lai Q."/>
            <person name="Li C."/>
            <person name="Shao Z."/>
        </authorList>
    </citation>
    <scope>NUCLEOTIDE SEQUENCE [LARGE SCALE GENOMIC DNA]</scope>
    <source>
        <strain evidence="2 3">YTM-1</strain>
    </source>
</reference>
<dbReference type="RefSeq" id="WP_123658310.1">
    <property type="nucleotide sequence ID" value="NZ_AYKG01000025.1"/>
</dbReference>
<dbReference type="AlphaFoldDB" id="A0A423PPP9"/>
<gene>
    <name evidence="2" type="ORF">SAJA_09020</name>
</gene>
<keyword evidence="3" id="KW-1185">Reference proteome</keyword>
<accession>A0A423PPP9</accession>
<evidence type="ECO:0000313" key="3">
    <source>
        <dbReference type="Proteomes" id="UP000285310"/>
    </source>
</evidence>
<protein>
    <submittedName>
        <fullName evidence="2">Uncharacterized protein</fullName>
    </submittedName>
</protein>
<name>A0A423PPP9_9GAMM</name>
<dbReference type="Proteomes" id="UP000285310">
    <property type="component" value="Unassembled WGS sequence"/>
</dbReference>
<sequence length="336" mass="35707">MRWPAGISCGLAGAIIALAGCSSPPAATTGQAEIPPPPPATDYCAKAPVHALSCIAASDTLAVALHNTTVGLAPAVAIDTEHLSATLIPRTPGTPVVLDDLSQFVVRVHTGTVRLATATLAALVEQRFANDDAAIRRLRLSQRGDRIVLDGQFRRRGWVPFHLVGDLTRLDDTHLALTPSRMSVDGQSAMALMRAAHLALADIITLDTPAFTVHGNRIIVDITALLPAPTIDLAIKHADLDADGLRLVFDDGQRLPEILPARPADSYVLLHGGRLAIGPLHTDDPRIQLEATAPGTELALSLPGYRRQLAKGTIELMRQPARATFIARLGAYETTR</sequence>
<proteinExistence type="predicted"/>
<feature type="signal peptide" evidence="1">
    <location>
        <begin position="1"/>
        <end position="19"/>
    </location>
</feature>
<dbReference type="PROSITE" id="PS51257">
    <property type="entry name" value="PROKAR_LIPOPROTEIN"/>
    <property type="match status" value="1"/>
</dbReference>
<keyword evidence="1" id="KW-0732">Signal</keyword>